<dbReference type="FunFam" id="2.30.180.10:FF:000032">
    <property type="entry name" value="Fasciclin domain-containing protein, putative"/>
    <property type="match status" value="1"/>
</dbReference>
<dbReference type="AlphaFoldDB" id="A0A2T3HKR3"/>
<dbReference type="Gene3D" id="2.30.180.10">
    <property type="entry name" value="FAS1 domain"/>
    <property type="match status" value="1"/>
</dbReference>
<organism evidence="2 3">
    <name type="scientific">Pedobacter yulinensis</name>
    <dbReference type="NCBI Taxonomy" id="2126353"/>
    <lineage>
        <taxon>Bacteria</taxon>
        <taxon>Pseudomonadati</taxon>
        <taxon>Bacteroidota</taxon>
        <taxon>Sphingobacteriia</taxon>
        <taxon>Sphingobacteriales</taxon>
        <taxon>Sphingobacteriaceae</taxon>
        <taxon>Pedobacter</taxon>
    </lineage>
</organism>
<dbReference type="Proteomes" id="UP000240912">
    <property type="component" value="Unassembled WGS sequence"/>
</dbReference>
<name>A0A2T3HKR3_9SPHI</name>
<evidence type="ECO:0000313" key="2">
    <source>
        <dbReference type="EMBL" id="PST83045.1"/>
    </source>
</evidence>
<dbReference type="PANTHER" id="PTHR10900:SF77">
    <property type="entry name" value="FI19380P1"/>
    <property type="match status" value="1"/>
</dbReference>
<dbReference type="InterPro" id="IPR036378">
    <property type="entry name" value="FAS1_dom_sf"/>
</dbReference>
<comment type="caution">
    <text evidence="2">The sequence shown here is derived from an EMBL/GenBank/DDBJ whole genome shotgun (WGS) entry which is preliminary data.</text>
</comment>
<dbReference type="OrthoDB" id="9800666at2"/>
<proteinExistence type="predicted"/>
<evidence type="ECO:0000313" key="3">
    <source>
        <dbReference type="Proteomes" id="UP000240912"/>
    </source>
</evidence>
<dbReference type="Pfam" id="PF02469">
    <property type="entry name" value="Fasciclin"/>
    <property type="match status" value="1"/>
</dbReference>
<reference evidence="2 3" key="1">
    <citation type="submission" date="2018-03" db="EMBL/GenBank/DDBJ databases">
        <authorList>
            <person name="Keele B.F."/>
        </authorList>
    </citation>
    <scope>NUCLEOTIDE SEQUENCE [LARGE SCALE GENOMIC DNA]</scope>
    <source>
        <strain evidence="2 3">YL28-9</strain>
    </source>
</reference>
<dbReference type="InterPro" id="IPR000782">
    <property type="entry name" value="FAS1_domain"/>
</dbReference>
<keyword evidence="3" id="KW-1185">Reference proteome</keyword>
<dbReference type="RefSeq" id="WP_107215306.1">
    <property type="nucleotide sequence ID" value="NZ_KZ686269.1"/>
</dbReference>
<dbReference type="SUPFAM" id="SSF82153">
    <property type="entry name" value="FAS1 domain"/>
    <property type="match status" value="1"/>
</dbReference>
<evidence type="ECO:0000259" key="1">
    <source>
        <dbReference type="PROSITE" id="PS50213"/>
    </source>
</evidence>
<dbReference type="PROSITE" id="PS51257">
    <property type="entry name" value="PROKAR_LIPOPROTEIN"/>
    <property type="match status" value="1"/>
</dbReference>
<accession>A0A2T3HKR3</accession>
<protein>
    <recommendedName>
        <fullName evidence="1">FAS1 domain-containing protein</fullName>
    </recommendedName>
</protein>
<feature type="domain" description="FAS1" evidence="1">
    <location>
        <begin position="68"/>
        <end position="200"/>
    </location>
</feature>
<sequence>MKKLIINCLIPAGILIGCGACQSGQRAGATDTLIATHETDTTMNMADTTMSRDTAVGVMVGGAILKPDQSLIKNLTESKDHTILASAINSAGLTSLLNGKGAFTLFAPTNAAFGKIQAAKFEQLMSAAQRSKLKALLEAHIVAGRYKSADLKEGLELKTISGGMLKITLKDGNWWANSARITIPDIVSANGLLFVTDGIAASVK</sequence>
<dbReference type="GO" id="GO:0005615">
    <property type="term" value="C:extracellular space"/>
    <property type="evidence" value="ECO:0007669"/>
    <property type="project" value="TreeGrafter"/>
</dbReference>
<dbReference type="PANTHER" id="PTHR10900">
    <property type="entry name" value="PERIOSTIN-RELATED"/>
    <property type="match status" value="1"/>
</dbReference>
<dbReference type="EMBL" id="PYLS01000005">
    <property type="protein sequence ID" value="PST83045.1"/>
    <property type="molecule type" value="Genomic_DNA"/>
</dbReference>
<dbReference type="InterPro" id="IPR050904">
    <property type="entry name" value="Adhesion/Biosynth-related"/>
</dbReference>
<dbReference type="SMART" id="SM00554">
    <property type="entry name" value="FAS1"/>
    <property type="match status" value="1"/>
</dbReference>
<dbReference type="PROSITE" id="PS50213">
    <property type="entry name" value="FAS1"/>
    <property type="match status" value="1"/>
</dbReference>
<gene>
    <name evidence="2" type="ORF">C7T94_10500</name>
</gene>